<dbReference type="Pfam" id="PF12833">
    <property type="entry name" value="HTH_18"/>
    <property type="match status" value="1"/>
</dbReference>
<dbReference type="Gene3D" id="3.40.50.2300">
    <property type="match status" value="1"/>
</dbReference>
<dbReference type="InterPro" id="IPR051552">
    <property type="entry name" value="HptR"/>
</dbReference>
<evidence type="ECO:0000313" key="12">
    <source>
        <dbReference type="Proteomes" id="UP001596047"/>
    </source>
</evidence>
<evidence type="ECO:0000256" key="2">
    <source>
        <dbReference type="ARBA" id="ARBA00022490"/>
    </source>
</evidence>
<name>A0ABW0VVM0_9BACL</name>
<evidence type="ECO:0000256" key="3">
    <source>
        <dbReference type="ARBA" id="ARBA00022553"/>
    </source>
</evidence>
<evidence type="ECO:0000256" key="1">
    <source>
        <dbReference type="ARBA" id="ARBA00004496"/>
    </source>
</evidence>
<feature type="modified residue" description="4-aspartylphosphate" evidence="8">
    <location>
        <position position="54"/>
    </location>
</feature>
<dbReference type="PANTHER" id="PTHR42713:SF3">
    <property type="entry name" value="TRANSCRIPTIONAL REGULATORY PROTEIN HPTR"/>
    <property type="match status" value="1"/>
</dbReference>
<dbReference type="Gene3D" id="1.10.10.60">
    <property type="entry name" value="Homeodomain-like"/>
    <property type="match status" value="2"/>
</dbReference>
<organism evidence="11 12">
    <name type="scientific">Paenibacillus solisilvae</name>
    <dbReference type="NCBI Taxonomy" id="2486751"/>
    <lineage>
        <taxon>Bacteria</taxon>
        <taxon>Bacillati</taxon>
        <taxon>Bacillota</taxon>
        <taxon>Bacilli</taxon>
        <taxon>Bacillales</taxon>
        <taxon>Paenibacillaceae</taxon>
        <taxon>Paenibacillus</taxon>
    </lineage>
</organism>
<keyword evidence="3 8" id="KW-0597">Phosphoprotein</keyword>
<dbReference type="PANTHER" id="PTHR42713">
    <property type="entry name" value="HISTIDINE KINASE-RELATED"/>
    <property type="match status" value="1"/>
</dbReference>
<comment type="subcellular location">
    <subcellularLocation>
        <location evidence="1">Cytoplasm</location>
    </subcellularLocation>
</comment>
<dbReference type="Proteomes" id="UP001596047">
    <property type="component" value="Unassembled WGS sequence"/>
</dbReference>
<feature type="domain" description="HTH araC/xylS-type" evidence="9">
    <location>
        <begin position="430"/>
        <end position="528"/>
    </location>
</feature>
<dbReference type="InterPro" id="IPR011006">
    <property type="entry name" value="CheY-like_superfamily"/>
</dbReference>
<proteinExistence type="predicted"/>
<evidence type="ECO:0000256" key="8">
    <source>
        <dbReference type="PROSITE-ProRule" id="PRU00169"/>
    </source>
</evidence>
<dbReference type="InterPro" id="IPR009057">
    <property type="entry name" value="Homeodomain-like_sf"/>
</dbReference>
<dbReference type="PROSITE" id="PS01124">
    <property type="entry name" value="HTH_ARAC_FAMILY_2"/>
    <property type="match status" value="1"/>
</dbReference>
<keyword evidence="12" id="KW-1185">Reference proteome</keyword>
<comment type="caution">
    <text evidence="11">The sequence shown here is derived from an EMBL/GenBank/DDBJ whole genome shotgun (WGS) entry which is preliminary data.</text>
</comment>
<accession>A0ABW0VVM0</accession>
<dbReference type="CDD" id="cd17536">
    <property type="entry name" value="REC_YesN-like"/>
    <property type="match status" value="1"/>
</dbReference>
<dbReference type="RefSeq" id="WP_379186675.1">
    <property type="nucleotide sequence ID" value="NZ_JBHSOW010000015.1"/>
</dbReference>
<evidence type="ECO:0000259" key="9">
    <source>
        <dbReference type="PROSITE" id="PS01124"/>
    </source>
</evidence>
<feature type="domain" description="Response regulatory" evidence="10">
    <location>
        <begin position="2"/>
        <end position="119"/>
    </location>
</feature>
<dbReference type="PROSITE" id="PS50110">
    <property type="entry name" value="RESPONSE_REGULATORY"/>
    <property type="match status" value="1"/>
</dbReference>
<dbReference type="InterPro" id="IPR001789">
    <property type="entry name" value="Sig_transdc_resp-reg_receiver"/>
</dbReference>
<sequence length="536" mass="61959">MKVMIVEDEPLLREGLIRKIDWSQLDLQLAGEASDGLEAISQLEQYKPDIILTDVRMPGMDGLQFISKVHASLPHTKFVIISGYNEFEYVREAMQYNVKDYLLKPVDRDKLHTLLSSLCRQLRDEKQAAAEHSKLSKLEQLMRQSDLEAADFQFTHLLTEQGADFRRHLLTLGESTYWTAASIQITPQLNNARFKESDHALARFAVLNLIHDTPLSNKIKSVAFKHAYHPEEIVWFLGCRSLPELHQMAEELEETLVWSAEHLGLCVSIGIGSPKQEQSKLRISYLEARHHLKNRLLFGDGRVYADDCCGNARQGYPLLTEQAQKALSSMLVERNYKEFIQYAQRLFQDLANGPTPRYEQLEYLYTEIIHLLRRHTAKKGIHLSPEDELKTLVNLEDMKSWNDIIPILEQQLSMLDRKEDRSPSCDDIIHSVQQYVEQHFAENLSLQWVTDSYYIHPNYFSKRFKQVVGISFNDYVTRVRMERSKELLAATTMKIARISQLVGYEDQNYFCNVFKKATGISPSAYRGDTLLPSNEK</sequence>
<dbReference type="PROSITE" id="PS00041">
    <property type="entry name" value="HTH_ARAC_FAMILY_1"/>
    <property type="match status" value="1"/>
</dbReference>
<reference evidence="12" key="1">
    <citation type="journal article" date="2019" name="Int. J. Syst. Evol. Microbiol.">
        <title>The Global Catalogue of Microorganisms (GCM) 10K type strain sequencing project: providing services to taxonomists for standard genome sequencing and annotation.</title>
        <authorList>
            <consortium name="The Broad Institute Genomics Platform"/>
            <consortium name="The Broad Institute Genome Sequencing Center for Infectious Disease"/>
            <person name="Wu L."/>
            <person name="Ma J."/>
        </authorList>
    </citation>
    <scope>NUCLEOTIDE SEQUENCE [LARGE SCALE GENOMIC DNA]</scope>
    <source>
        <strain evidence="12">CGMCC 1.3240</strain>
    </source>
</reference>
<dbReference type="SUPFAM" id="SSF46689">
    <property type="entry name" value="Homeodomain-like"/>
    <property type="match status" value="2"/>
</dbReference>
<dbReference type="SMART" id="SM00342">
    <property type="entry name" value="HTH_ARAC"/>
    <property type="match status" value="1"/>
</dbReference>
<dbReference type="InterPro" id="IPR020449">
    <property type="entry name" value="Tscrpt_reg_AraC-type_HTH"/>
</dbReference>
<keyword evidence="4" id="KW-0902">Two-component regulatory system</keyword>
<protein>
    <submittedName>
        <fullName evidence="11">Response regulator</fullName>
    </submittedName>
</protein>
<evidence type="ECO:0000313" key="11">
    <source>
        <dbReference type="EMBL" id="MFC5648220.1"/>
    </source>
</evidence>
<dbReference type="SUPFAM" id="SSF52172">
    <property type="entry name" value="CheY-like"/>
    <property type="match status" value="1"/>
</dbReference>
<keyword evidence="5" id="KW-0805">Transcription regulation</keyword>
<dbReference type="SMART" id="SM00448">
    <property type="entry name" value="REC"/>
    <property type="match status" value="1"/>
</dbReference>
<evidence type="ECO:0000256" key="5">
    <source>
        <dbReference type="ARBA" id="ARBA00023015"/>
    </source>
</evidence>
<dbReference type="PRINTS" id="PR00032">
    <property type="entry name" value="HTHARAC"/>
</dbReference>
<evidence type="ECO:0000256" key="7">
    <source>
        <dbReference type="ARBA" id="ARBA00023163"/>
    </source>
</evidence>
<dbReference type="Pfam" id="PF00072">
    <property type="entry name" value="Response_reg"/>
    <property type="match status" value="1"/>
</dbReference>
<dbReference type="EMBL" id="JBHSOW010000015">
    <property type="protein sequence ID" value="MFC5648220.1"/>
    <property type="molecule type" value="Genomic_DNA"/>
</dbReference>
<dbReference type="InterPro" id="IPR018062">
    <property type="entry name" value="HTH_AraC-typ_CS"/>
</dbReference>
<keyword evidence="7" id="KW-0804">Transcription</keyword>
<gene>
    <name evidence="11" type="ORF">ACFPYJ_03635</name>
</gene>
<evidence type="ECO:0000256" key="6">
    <source>
        <dbReference type="ARBA" id="ARBA00023125"/>
    </source>
</evidence>
<keyword evidence="2" id="KW-0963">Cytoplasm</keyword>
<evidence type="ECO:0000259" key="10">
    <source>
        <dbReference type="PROSITE" id="PS50110"/>
    </source>
</evidence>
<evidence type="ECO:0000256" key="4">
    <source>
        <dbReference type="ARBA" id="ARBA00023012"/>
    </source>
</evidence>
<keyword evidence="6" id="KW-0238">DNA-binding</keyword>
<dbReference type="InterPro" id="IPR018060">
    <property type="entry name" value="HTH_AraC"/>
</dbReference>